<keyword evidence="3" id="KW-1185">Reference proteome</keyword>
<feature type="transmembrane region" description="Helical" evidence="1">
    <location>
        <begin position="21"/>
        <end position="39"/>
    </location>
</feature>
<reference evidence="2" key="1">
    <citation type="submission" date="2021-04" db="EMBL/GenBank/DDBJ databases">
        <title>Complete genome sequence for Sulfitobacter sp. strain JK7-1.</title>
        <authorList>
            <person name="Park S.-J."/>
        </authorList>
    </citation>
    <scope>NUCLEOTIDE SEQUENCE</scope>
    <source>
        <strain evidence="2">JK7-1</strain>
    </source>
</reference>
<dbReference type="KEGG" id="sual:KDD17_02355"/>
<dbReference type="Proteomes" id="UP000683291">
    <property type="component" value="Chromosome 1"/>
</dbReference>
<dbReference type="EMBL" id="CP073581">
    <property type="protein sequence ID" value="QUJ76923.1"/>
    <property type="molecule type" value="Genomic_DNA"/>
</dbReference>
<evidence type="ECO:0000313" key="3">
    <source>
        <dbReference type="Proteomes" id="UP000683291"/>
    </source>
</evidence>
<proteinExistence type="predicted"/>
<sequence length="53" mass="5962">MRRPLSALLDRAHIRYRSLTARGLGALYTIMLIGFLAYLTQQSVAQLLAIWTG</sequence>
<dbReference type="AlphaFoldDB" id="A0A975PML4"/>
<evidence type="ECO:0000313" key="2">
    <source>
        <dbReference type="EMBL" id="QUJ76923.1"/>
    </source>
</evidence>
<evidence type="ECO:0000256" key="1">
    <source>
        <dbReference type="SAM" id="Phobius"/>
    </source>
</evidence>
<keyword evidence="1" id="KW-0472">Membrane</keyword>
<keyword evidence="1" id="KW-0812">Transmembrane</keyword>
<dbReference type="RefSeq" id="WP_212705120.1">
    <property type="nucleotide sequence ID" value="NZ_CP073581.1"/>
</dbReference>
<protein>
    <submittedName>
        <fullName evidence="2">Uncharacterized protein</fullName>
    </submittedName>
</protein>
<organism evidence="2 3">
    <name type="scientific">Sulfitobacter albidus</name>
    <dbReference type="NCBI Taxonomy" id="2829501"/>
    <lineage>
        <taxon>Bacteria</taxon>
        <taxon>Pseudomonadati</taxon>
        <taxon>Pseudomonadota</taxon>
        <taxon>Alphaproteobacteria</taxon>
        <taxon>Rhodobacterales</taxon>
        <taxon>Roseobacteraceae</taxon>
        <taxon>Sulfitobacter</taxon>
    </lineage>
</organism>
<accession>A0A975PML4</accession>
<keyword evidence="1" id="KW-1133">Transmembrane helix</keyword>
<name>A0A975PML4_9RHOB</name>
<gene>
    <name evidence="2" type="ORF">KDD17_02355</name>
</gene>